<gene>
    <name evidence="3" type="ORF">SPSK_04038</name>
</gene>
<reference evidence="3 4" key="1">
    <citation type="journal article" date="2014" name="BMC Genomics">
        <title>Comparative genomics of the major fungal agents of human and animal Sporotrichosis: Sporothrix schenckii and Sporothrix brasiliensis.</title>
        <authorList>
            <person name="Teixeira M.M."/>
            <person name="de Almeida L.G."/>
            <person name="Kubitschek-Barreira P."/>
            <person name="Alves F.L."/>
            <person name="Kioshima E.S."/>
            <person name="Abadio A.K."/>
            <person name="Fernandes L."/>
            <person name="Derengowski L.S."/>
            <person name="Ferreira K.S."/>
            <person name="Souza R.C."/>
            <person name="Ruiz J.C."/>
            <person name="de Andrade N.C."/>
            <person name="Paes H.C."/>
            <person name="Nicola A.M."/>
            <person name="Albuquerque P."/>
            <person name="Gerber A.L."/>
            <person name="Martins V.P."/>
            <person name="Peconick L.D."/>
            <person name="Neto A.V."/>
            <person name="Chaucanez C.B."/>
            <person name="Silva P.A."/>
            <person name="Cunha O.L."/>
            <person name="de Oliveira F.F."/>
            <person name="dos Santos T.C."/>
            <person name="Barros A.L."/>
            <person name="Soares M.A."/>
            <person name="de Oliveira L.M."/>
            <person name="Marini M.M."/>
            <person name="Villalobos-Duno H."/>
            <person name="Cunha M.M."/>
            <person name="de Hoog S."/>
            <person name="da Silveira J.F."/>
            <person name="Henrissat B."/>
            <person name="Nino-Vega G.A."/>
            <person name="Cisalpino P.S."/>
            <person name="Mora-Montes H.M."/>
            <person name="Almeida S.R."/>
            <person name="Stajich J.E."/>
            <person name="Lopes-Bezerra L.M."/>
            <person name="Vasconcelos A.T."/>
            <person name="Felipe M.S."/>
        </authorList>
    </citation>
    <scope>NUCLEOTIDE SEQUENCE [LARGE SCALE GENOMIC DNA]</scope>
    <source>
        <strain evidence="3 4">1099-18</strain>
    </source>
</reference>
<dbReference type="PANTHER" id="PTHR45763">
    <property type="entry name" value="HYDROLASE, ALPHA/BETA FOLD FAMILY PROTEIN, EXPRESSED-RELATED"/>
    <property type="match status" value="1"/>
</dbReference>
<feature type="region of interest" description="Disordered" evidence="1">
    <location>
        <begin position="447"/>
        <end position="468"/>
    </location>
</feature>
<dbReference type="Gene3D" id="3.40.50.1820">
    <property type="entry name" value="alpha/beta hydrolase"/>
    <property type="match status" value="1"/>
</dbReference>
<name>A0A0F2M0W0_SPOSC</name>
<dbReference type="OrthoDB" id="294702at2759"/>
<dbReference type="GeneID" id="27666128"/>
<dbReference type="PANTHER" id="PTHR45763:SF46">
    <property type="entry name" value="AB HYDROLASE-1 DOMAIN-CONTAINING PROTEIN"/>
    <property type="match status" value="1"/>
</dbReference>
<reference evidence="3 4" key="2">
    <citation type="journal article" date="2015" name="Eukaryot. Cell">
        <title>Asexual propagation of a virulent clone complex in a human and feline outbreak of sporotrichosis.</title>
        <authorList>
            <person name="Teixeira Mde M."/>
            <person name="Rodrigues A.M."/>
            <person name="Tsui C.K."/>
            <person name="de Almeida L.G."/>
            <person name="Van Diepeningen A.D."/>
            <person name="van den Ende B.G."/>
            <person name="Fernandes G.F."/>
            <person name="Kano R."/>
            <person name="Hamelin R.C."/>
            <person name="Lopes-Bezerra L.M."/>
            <person name="Vasconcelos A.T."/>
            <person name="de Hoog S."/>
            <person name="de Camargo Z.P."/>
            <person name="Felipe M.S."/>
        </authorList>
    </citation>
    <scope>NUCLEOTIDE SEQUENCE [LARGE SCALE GENOMIC DNA]</scope>
    <source>
        <strain evidence="3 4">1099-18</strain>
    </source>
</reference>
<evidence type="ECO:0000256" key="1">
    <source>
        <dbReference type="SAM" id="MobiDB-lite"/>
    </source>
</evidence>
<dbReference type="InterPro" id="IPR000073">
    <property type="entry name" value="AB_hydrolase_1"/>
</dbReference>
<feature type="domain" description="AB hydrolase-1" evidence="2">
    <location>
        <begin position="25"/>
        <end position="279"/>
    </location>
</feature>
<dbReference type="Pfam" id="PF00561">
    <property type="entry name" value="Abhydrolase_1"/>
    <property type="match status" value="1"/>
</dbReference>
<dbReference type="KEGG" id="ssck:SPSK_04038"/>
<comment type="caution">
    <text evidence="3">The sequence shown here is derived from an EMBL/GenBank/DDBJ whole genome shotgun (WGS) entry which is preliminary data.</text>
</comment>
<protein>
    <recommendedName>
        <fullName evidence="2">AB hydrolase-1 domain-containing protein</fullName>
    </recommendedName>
</protein>
<feature type="compositionally biased region" description="Basic and acidic residues" evidence="1">
    <location>
        <begin position="457"/>
        <end position="468"/>
    </location>
</feature>
<evidence type="ECO:0000313" key="3">
    <source>
        <dbReference type="EMBL" id="KJR83348.1"/>
    </source>
</evidence>
<dbReference type="RefSeq" id="XP_016586024.1">
    <property type="nucleotide sequence ID" value="XM_016730851.1"/>
</dbReference>
<dbReference type="InterPro" id="IPR029058">
    <property type="entry name" value="AB_hydrolase_fold"/>
</dbReference>
<dbReference type="VEuPathDB" id="FungiDB:SPSK_04038"/>
<sequence>MAEQLFTLPDGRMIAYRVSGAPDGYPLVWFHGTPSSTEPPPALEAAAKKQGIRIIAAARPGYGDSGRHPGRRVVDAVADTQALNDFLGVRECLLMGWSGGGPHALACAARLPGARAALTIAGVGPADAPDLDFLAGQGDDNVEEFRAAAAGEPALRAFCDAMRSEIRAGGPAGVVAAFDTILSDVDKAATQDPANGLRDYLFHVLDDGLHAGVDGWIDDDLEFTRPWGFDLAEIDVPVLLYQGSDDKMVPYAHGQWFAKHLPAASLRAHLIEGEGHVSLVAKGAELLTELVAAGDVKAKCQPAVQCLFKCVHTCEQLALPVGKPTGYATLQLRRVGKVDGHVLRPGRPARHLLAQRAQCLLLLGRQLDAERGQVLLQALRLARARDGKHVVALRQQPREAQLCRRHALFLGQLADLGHRGHVRLKVPLLEPGQAKRAAHVARRAQVGRTGNAARQEAAAERAGRDDGHAQLAGRRQDAPFGVVGGLDGAGKHRVLRLDGRDGVDGMGAAQRGGAARAQANVPDLALVLQRHQCLDCRFNGRLAVEAVHVEQVNVRDVEPRQRLGQLLPRVRGRRVEFDVGRHRHVDAKLGRQKDVGALLGVAREPLAQQVLRVQVHVGRVPEALAHGVGSVQEAKALFVGADGVVGAAVVHEAEAEARQHGAILAKRTGGNRRSHSVGEDIDSCLKVNWTCQ</sequence>
<dbReference type="EMBL" id="AXCR01000010">
    <property type="protein sequence ID" value="KJR83348.1"/>
    <property type="molecule type" value="Genomic_DNA"/>
</dbReference>
<accession>A0A0F2M0W0</accession>
<dbReference type="Proteomes" id="UP000033710">
    <property type="component" value="Unassembled WGS sequence"/>
</dbReference>
<proteinExistence type="predicted"/>
<organism evidence="3 4">
    <name type="scientific">Sporothrix schenckii 1099-18</name>
    <dbReference type="NCBI Taxonomy" id="1397361"/>
    <lineage>
        <taxon>Eukaryota</taxon>
        <taxon>Fungi</taxon>
        <taxon>Dikarya</taxon>
        <taxon>Ascomycota</taxon>
        <taxon>Pezizomycotina</taxon>
        <taxon>Sordariomycetes</taxon>
        <taxon>Sordariomycetidae</taxon>
        <taxon>Ophiostomatales</taxon>
        <taxon>Ophiostomataceae</taxon>
        <taxon>Sporothrix</taxon>
    </lineage>
</organism>
<evidence type="ECO:0000313" key="4">
    <source>
        <dbReference type="Proteomes" id="UP000033710"/>
    </source>
</evidence>
<dbReference type="SUPFAM" id="SSF53474">
    <property type="entry name" value="alpha/beta-Hydrolases"/>
    <property type="match status" value="1"/>
</dbReference>
<dbReference type="AlphaFoldDB" id="A0A0F2M0W0"/>
<evidence type="ECO:0000259" key="2">
    <source>
        <dbReference type="Pfam" id="PF00561"/>
    </source>
</evidence>